<keyword evidence="3" id="KW-1185">Reference proteome</keyword>
<dbReference type="STRING" id="5539.A0A3E2HIJ9"/>
<protein>
    <recommendedName>
        <fullName evidence="1">AB hydrolase-1 domain-containing protein</fullName>
    </recommendedName>
</protein>
<dbReference type="Proteomes" id="UP000258309">
    <property type="component" value="Unassembled WGS sequence"/>
</dbReference>
<dbReference type="PANTHER" id="PTHR45763:SF46">
    <property type="entry name" value="AB HYDROLASE-1 DOMAIN-CONTAINING PROTEIN"/>
    <property type="match status" value="1"/>
</dbReference>
<reference evidence="2 3" key="1">
    <citation type="submission" date="2018-05" db="EMBL/GenBank/DDBJ databases">
        <title>Draft genome sequence of Scytalidium lignicola DSM 105466, a ubiquitous saprotrophic fungus.</title>
        <authorList>
            <person name="Buettner E."/>
            <person name="Gebauer A.M."/>
            <person name="Hofrichter M."/>
            <person name="Liers C."/>
            <person name="Kellner H."/>
        </authorList>
    </citation>
    <scope>NUCLEOTIDE SEQUENCE [LARGE SCALE GENOMIC DNA]</scope>
    <source>
        <strain evidence="2 3">DSM 105466</strain>
    </source>
</reference>
<dbReference type="OMA" id="PWGFELS"/>
<organism evidence="2 3">
    <name type="scientific">Scytalidium lignicola</name>
    <name type="common">Hyphomycete</name>
    <dbReference type="NCBI Taxonomy" id="5539"/>
    <lineage>
        <taxon>Eukaryota</taxon>
        <taxon>Fungi</taxon>
        <taxon>Dikarya</taxon>
        <taxon>Ascomycota</taxon>
        <taxon>Pezizomycotina</taxon>
        <taxon>Leotiomycetes</taxon>
        <taxon>Leotiomycetes incertae sedis</taxon>
        <taxon>Scytalidium</taxon>
    </lineage>
</organism>
<sequence>MAQKLTLPDGRIAEYLVSGDTNGFPLVWIHGTPGAYQPVPSLVAASEKKGVKVITISRAGYGSSSRNKGRSVVDAVADIQAVNEHLGVQRCLVGGWSGGGPHALACAARLPGCVAALSVAGVGPYNVEGLDFLKGQGEDNVEEFNAALKGEEELQKYCRAQREQLLQMDLAGITTALDSLFPEVDKKALATNGAMGQYIGEGFHEALRVSADGWVDDDLAFTKPWGFELSEIKVPVFLYQGTEDKMVPYAHGEWLAKQLPQDKVKKHLLPSEGHMSIFLGQEDLMIDELLEIAKL</sequence>
<dbReference type="Pfam" id="PF00561">
    <property type="entry name" value="Abhydrolase_1"/>
    <property type="match status" value="1"/>
</dbReference>
<dbReference type="Gene3D" id="3.40.50.1820">
    <property type="entry name" value="alpha/beta hydrolase"/>
    <property type="match status" value="1"/>
</dbReference>
<gene>
    <name evidence="2" type="ORF">B7463_g3041</name>
</gene>
<proteinExistence type="predicted"/>
<dbReference type="OrthoDB" id="10249433at2759"/>
<dbReference type="EMBL" id="NCSJ02000038">
    <property type="protein sequence ID" value="RFU33256.1"/>
    <property type="molecule type" value="Genomic_DNA"/>
</dbReference>
<evidence type="ECO:0000313" key="3">
    <source>
        <dbReference type="Proteomes" id="UP000258309"/>
    </source>
</evidence>
<accession>A0A3E2HIJ9</accession>
<feature type="non-terminal residue" evidence="2">
    <location>
        <position position="295"/>
    </location>
</feature>
<dbReference type="InterPro" id="IPR029058">
    <property type="entry name" value="AB_hydrolase_fold"/>
</dbReference>
<comment type="caution">
    <text evidence="2">The sequence shown here is derived from an EMBL/GenBank/DDBJ whole genome shotgun (WGS) entry which is preliminary data.</text>
</comment>
<dbReference type="AlphaFoldDB" id="A0A3E2HIJ9"/>
<dbReference type="PANTHER" id="PTHR45763">
    <property type="entry name" value="HYDROLASE, ALPHA/BETA FOLD FAMILY PROTEIN, EXPRESSED-RELATED"/>
    <property type="match status" value="1"/>
</dbReference>
<evidence type="ECO:0000259" key="1">
    <source>
        <dbReference type="Pfam" id="PF00561"/>
    </source>
</evidence>
<feature type="domain" description="AB hydrolase-1" evidence="1">
    <location>
        <begin position="25"/>
        <end position="280"/>
    </location>
</feature>
<dbReference type="SUPFAM" id="SSF53474">
    <property type="entry name" value="alpha/beta-Hydrolases"/>
    <property type="match status" value="1"/>
</dbReference>
<evidence type="ECO:0000313" key="2">
    <source>
        <dbReference type="EMBL" id="RFU33256.1"/>
    </source>
</evidence>
<dbReference type="ESTHER" id="scyli-a0a3e2hij9">
    <property type="family name" value="Fungal-D14-Strigolactone-R"/>
</dbReference>
<feature type="non-terminal residue" evidence="2">
    <location>
        <position position="1"/>
    </location>
</feature>
<dbReference type="InterPro" id="IPR000073">
    <property type="entry name" value="AB_hydrolase_1"/>
</dbReference>
<name>A0A3E2HIJ9_SCYLI</name>